<evidence type="ECO:0000313" key="1">
    <source>
        <dbReference type="EMBL" id="KAK3861698.1"/>
    </source>
</evidence>
<name>A0AAE1K343_PETCI</name>
<dbReference type="Proteomes" id="UP001286313">
    <property type="component" value="Unassembled WGS sequence"/>
</dbReference>
<accession>A0AAE1K343</accession>
<protein>
    <submittedName>
        <fullName evidence="1">Uncharacterized protein</fullName>
    </submittedName>
</protein>
<organism evidence="1 2">
    <name type="scientific">Petrolisthes cinctipes</name>
    <name type="common">Flat porcelain crab</name>
    <dbReference type="NCBI Taxonomy" id="88211"/>
    <lineage>
        <taxon>Eukaryota</taxon>
        <taxon>Metazoa</taxon>
        <taxon>Ecdysozoa</taxon>
        <taxon>Arthropoda</taxon>
        <taxon>Crustacea</taxon>
        <taxon>Multicrustacea</taxon>
        <taxon>Malacostraca</taxon>
        <taxon>Eumalacostraca</taxon>
        <taxon>Eucarida</taxon>
        <taxon>Decapoda</taxon>
        <taxon>Pleocyemata</taxon>
        <taxon>Anomura</taxon>
        <taxon>Galatheoidea</taxon>
        <taxon>Porcellanidae</taxon>
        <taxon>Petrolisthes</taxon>
    </lineage>
</organism>
<keyword evidence="2" id="KW-1185">Reference proteome</keyword>
<proteinExistence type="predicted"/>
<evidence type="ECO:0000313" key="2">
    <source>
        <dbReference type="Proteomes" id="UP001286313"/>
    </source>
</evidence>
<comment type="caution">
    <text evidence="1">The sequence shown here is derived from an EMBL/GenBank/DDBJ whole genome shotgun (WGS) entry which is preliminary data.</text>
</comment>
<dbReference type="EMBL" id="JAWQEG010004427">
    <property type="protein sequence ID" value="KAK3861698.1"/>
    <property type="molecule type" value="Genomic_DNA"/>
</dbReference>
<reference evidence="1" key="1">
    <citation type="submission" date="2023-10" db="EMBL/GenBank/DDBJ databases">
        <title>Genome assemblies of two species of porcelain crab, Petrolisthes cinctipes and Petrolisthes manimaculis (Anomura: Porcellanidae).</title>
        <authorList>
            <person name="Angst P."/>
        </authorList>
    </citation>
    <scope>NUCLEOTIDE SEQUENCE</scope>
    <source>
        <strain evidence="1">PB745_01</strain>
        <tissue evidence="1">Gill</tissue>
    </source>
</reference>
<dbReference type="AlphaFoldDB" id="A0AAE1K343"/>
<gene>
    <name evidence="1" type="ORF">Pcinc_032365</name>
</gene>
<sequence length="170" mass="19042">MVEVTASHPCCVTSTSSHLHLPSFPSSHQLVDDYQGFLALQIQLFHSGYHHHLDCTRSITHDCTQLHSHLVHSLMGGSMVEVTVSHPCCVTSTSSHLHLPSFPSSHQLVDDYQGFLALQIQLFHSGYHHHLDCTRSITHDCTQLHSHLVHSLMGGSMVEVTGYYYHLAWV</sequence>